<dbReference type="CDD" id="cd00093">
    <property type="entry name" value="HTH_XRE"/>
    <property type="match status" value="1"/>
</dbReference>
<dbReference type="GO" id="GO:0003677">
    <property type="term" value="F:DNA binding"/>
    <property type="evidence" value="ECO:0007669"/>
    <property type="project" value="UniProtKB-KW"/>
</dbReference>
<evidence type="ECO:0000256" key="2">
    <source>
        <dbReference type="SAM" id="Phobius"/>
    </source>
</evidence>
<organism evidence="4 5">
    <name type="scientific">Vagococcus allomyrinae</name>
    <dbReference type="NCBI Taxonomy" id="2794353"/>
    <lineage>
        <taxon>Bacteria</taxon>
        <taxon>Bacillati</taxon>
        <taxon>Bacillota</taxon>
        <taxon>Bacilli</taxon>
        <taxon>Lactobacillales</taxon>
        <taxon>Enterococcaceae</taxon>
        <taxon>Vagococcus</taxon>
    </lineage>
</organism>
<dbReference type="PROSITE" id="PS50943">
    <property type="entry name" value="HTH_CROC1"/>
    <property type="match status" value="1"/>
</dbReference>
<feature type="transmembrane region" description="Helical" evidence="2">
    <location>
        <begin position="106"/>
        <end position="125"/>
    </location>
</feature>
<dbReference type="PANTHER" id="PTHR46558:SF15">
    <property type="entry name" value="HELIX-TURN-HELIX DOMAIN PROTEIN"/>
    <property type="match status" value="1"/>
</dbReference>
<feature type="transmembrane region" description="Helical" evidence="2">
    <location>
        <begin position="81"/>
        <end position="100"/>
    </location>
</feature>
<keyword evidence="2" id="KW-0472">Membrane</keyword>
<evidence type="ECO:0000259" key="3">
    <source>
        <dbReference type="PROSITE" id="PS50943"/>
    </source>
</evidence>
<evidence type="ECO:0000313" key="5">
    <source>
        <dbReference type="Proteomes" id="UP000674938"/>
    </source>
</evidence>
<dbReference type="InterPro" id="IPR001387">
    <property type="entry name" value="Cro/C1-type_HTH"/>
</dbReference>
<proteinExistence type="predicted"/>
<dbReference type="RefSeq" id="WP_209531386.1">
    <property type="nucleotide sequence ID" value="NZ_JAEEGA010000017.1"/>
</dbReference>
<keyword evidence="2" id="KW-1133">Transmembrane helix</keyword>
<sequence length="191" mass="22225">MNFSKQLKLYRERDGFSQEALAEKIYVTRQTISKWENDHTYPDIHNLIALSALFDVTLDELVKGDLEIMKKNIDVEKMNKLSWIMLIFIGLMSVSLGPLIVLWGWYGFIIPMIFWGISMIAALKLEKIKKAKDIKTYAEIIAFTEGKDIDDIRRTRDKKRDFWNKVKIVVTFSLIVGVITALSAFLWSWLS</sequence>
<comment type="caution">
    <text evidence="4">The sequence shown here is derived from an EMBL/GenBank/DDBJ whole genome shotgun (WGS) entry which is preliminary data.</text>
</comment>
<dbReference type="Proteomes" id="UP000674938">
    <property type="component" value="Unassembled WGS sequence"/>
</dbReference>
<name>A0A940P9M8_9ENTE</name>
<gene>
    <name evidence="4" type="ORF">I6N95_21370</name>
</gene>
<dbReference type="SMART" id="SM00530">
    <property type="entry name" value="HTH_XRE"/>
    <property type="match status" value="1"/>
</dbReference>
<feature type="domain" description="HTH cro/C1-type" evidence="3">
    <location>
        <begin position="7"/>
        <end position="61"/>
    </location>
</feature>
<dbReference type="InterPro" id="IPR010982">
    <property type="entry name" value="Lambda_DNA-bd_dom_sf"/>
</dbReference>
<dbReference type="SUPFAM" id="SSF47413">
    <property type="entry name" value="lambda repressor-like DNA-binding domains"/>
    <property type="match status" value="1"/>
</dbReference>
<evidence type="ECO:0000256" key="1">
    <source>
        <dbReference type="ARBA" id="ARBA00023125"/>
    </source>
</evidence>
<keyword evidence="1" id="KW-0238">DNA-binding</keyword>
<keyword evidence="2" id="KW-0812">Transmembrane</keyword>
<keyword evidence="5" id="KW-1185">Reference proteome</keyword>
<dbReference type="Gene3D" id="1.10.260.40">
    <property type="entry name" value="lambda repressor-like DNA-binding domains"/>
    <property type="match status" value="1"/>
</dbReference>
<dbReference type="EMBL" id="JAEEGA010000017">
    <property type="protein sequence ID" value="MBP1043580.1"/>
    <property type="molecule type" value="Genomic_DNA"/>
</dbReference>
<feature type="transmembrane region" description="Helical" evidence="2">
    <location>
        <begin position="168"/>
        <end position="190"/>
    </location>
</feature>
<dbReference type="AlphaFoldDB" id="A0A940P9M8"/>
<reference evidence="4" key="1">
    <citation type="submission" date="2020-12" db="EMBL/GenBank/DDBJ databases">
        <title>Vagococcus allomyrinae sp. nov. and Enterococcus lavae sp. nov., isolated from the larvae of Allomyrina dichotoma.</title>
        <authorList>
            <person name="Lee S.D."/>
        </authorList>
    </citation>
    <scope>NUCLEOTIDE SEQUENCE</scope>
    <source>
        <strain evidence="4">BWB3-3</strain>
    </source>
</reference>
<evidence type="ECO:0000313" key="4">
    <source>
        <dbReference type="EMBL" id="MBP1043580.1"/>
    </source>
</evidence>
<dbReference type="PANTHER" id="PTHR46558">
    <property type="entry name" value="TRACRIPTIONAL REGULATORY PROTEIN-RELATED-RELATED"/>
    <property type="match status" value="1"/>
</dbReference>
<dbReference type="Pfam" id="PF01381">
    <property type="entry name" value="HTH_3"/>
    <property type="match status" value="1"/>
</dbReference>
<protein>
    <submittedName>
        <fullName evidence="4">Helix-turn-helix transcriptional regulator</fullName>
    </submittedName>
</protein>
<accession>A0A940P9M8</accession>